<dbReference type="Proteomes" id="UP001470230">
    <property type="component" value="Unassembled WGS sequence"/>
</dbReference>
<gene>
    <name evidence="2" type="ORF">M9Y10_023232</name>
    <name evidence="1" type="ORF">M9Y10_036871</name>
</gene>
<comment type="caution">
    <text evidence="1">The sequence shown here is derived from an EMBL/GenBank/DDBJ whole genome shotgun (WGS) entry which is preliminary data.</text>
</comment>
<name>A0ABR2GT76_9EUKA</name>
<dbReference type="EMBL" id="JAPFFF010000061">
    <property type="protein sequence ID" value="KAK8837142.1"/>
    <property type="molecule type" value="Genomic_DNA"/>
</dbReference>
<evidence type="ECO:0000313" key="3">
    <source>
        <dbReference type="Proteomes" id="UP001470230"/>
    </source>
</evidence>
<proteinExistence type="predicted"/>
<keyword evidence="3" id="KW-1185">Reference proteome</keyword>
<dbReference type="EMBL" id="JAPFFF010000003">
    <property type="protein sequence ID" value="KAK8894794.1"/>
    <property type="molecule type" value="Genomic_DNA"/>
</dbReference>
<sequence>MGRMQVPSGLSEQSAQLIKILDSFHQTATISNIISAFNGAGIVSKYHPEHGLIPRVVRAQAKKVRHWVNVQQNVFNKKRIHL</sequence>
<organism evidence="1 3">
    <name type="scientific">Tritrichomonas musculus</name>
    <dbReference type="NCBI Taxonomy" id="1915356"/>
    <lineage>
        <taxon>Eukaryota</taxon>
        <taxon>Metamonada</taxon>
        <taxon>Parabasalia</taxon>
        <taxon>Tritrichomonadida</taxon>
        <taxon>Tritrichomonadidae</taxon>
        <taxon>Tritrichomonas</taxon>
    </lineage>
</organism>
<evidence type="ECO:0000313" key="2">
    <source>
        <dbReference type="EMBL" id="KAK8894794.1"/>
    </source>
</evidence>
<reference evidence="1 3" key="1">
    <citation type="submission" date="2024-04" db="EMBL/GenBank/DDBJ databases">
        <title>Tritrichomonas musculus Genome.</title>
        <authorList>
            <person name="Alves-Ferreira E."/>
            <person name="Grigg M."/>
            <person name="Lorenzi H."/>
            <person name="Galac M."/>
        </authorList>
    </citation>
    <scope>NUCLEOTIDE SEQUENCE [LARGE SCALE GENOMIC DNA]</scope>
    <source>
        <strain evidence="1 3">EAF2021</strain>
    </source>
</reference>
<accession>A0ABR2GT76</accession>
<evidence type="ECO:0000313" key="1">
    <source>
        <dbReference type="EMBL" id="KAK8837142.1"/>
    </source>
</evidence>
<protein>
    <submittedName>
        <fullName evidence="1">Uncharacterized protein</fullName>
    </submittedName>
</protein>